<organism evidence="3 4">
    <name type="scientific">Salinithrix halophila</name>
    <dbReference type="NCBI Taxonomy" id="1485204"/>
    <lineage>
        <taxon>Bacteria</taxon>
        <taxon>Bacillati</taxon>
        <taxon>Bacillota</taxon>
        <taxon>Bacilli</taxon>
        <taxon>Bacillales</taxon>
        <taxon>Thermoactinomycetaceae</taxon>
        <taxon>Salinithrix</taxon>
    </lineage>
</organism>
<evidence type="ECO:0000313" key="3">
    <source>
        <dbReference type="EMBL" id="MFC4078114.1"/>
    </source>
</evidence>
<feature type="domain" description="Sporulation protein YpeB N-terminal" evidence="2">
    <location>
        <begin position="31"/>
        <end position="165"/>
    </location>
</feature>
<evidence type="ECO:0000313" key="4">
    <source>
        <dbReference type="Proteomes" id="UP001595843"/>
    </source>
</evidence>
<dbReference type="Proteomes" id="UP001595843">
    <property type="component" value="Unassembled WGS sequence"/>
</dbReference>
<evidence type="ECO:0000259" key="1">
    <source>
        <dbReference type="Pfam" id="PF14620"/>
    </source>
</evidence>
<keyword evidence="4" id="KW-1185">Reference proteome</keyword>
<proteinExistence type="predicted"/>
<dbReference type="InterPro" id="IPR014239">
    <property type="entry name" value="YpeB_PepSY1-2"/>
</dbReference>
<dbReference type="RefSeq" id="WP_380705941.1">
    <property type="nucleotide sequence ID" value="NZ_JBHSAP010000018.1"/>
</dbReference>
<dbReference type="Pfam" id="PF20769">
    <property type="entry name" value="YPEB_N"/>
    <property type="match status" value="1"/>
</dbReference>
<dbReference type="EMBL" id="JBHSAP010000018">
    <property type="protein sequence ID" value="MFC4078114.1"/>
    <property type="molecule type" value="Genomic_DNA"/>
</dbReference>
<comment type="caution">
    <text evidence="3">The sequence shown here is derived from an EMBL/GenBank/DDBJ whole genome shotgun (WGS) entry which is preliminary data.</text>
</comment>
<name>A0ABV8JL92_9BACL</name>
<dbReference type="Pfam" id="PF14620">
    <property type="entry name" value="YPEB_PepSY1-2"/>
    <property type="match status" value="1"/>
</dbReference>
<dbReference type="NCBIfam" id="TIGR02889">
    <property type="entry name" value="spore_YpeB"/>
    <property type="match status" value="1"/>
</dbReference>
<dbReference type="InterPro" id="IPR048402">
    <property type="entry name" value="YpeB_N"/>
</dbReference>
<gene>
    <name evidence="3" type="primary">ypeB</name>
    <name evidence="3" type="ORF">ACFOUO_15035</name>
</gene>
<evidence type="ECO:0000259" key="2">
    <source>
        <dbReference type="Pfam" id="PF20769"/>
    </source>
</evidence>
<reference evidence="4" key="1">
    <citation type="journal article" date="2019" name="Int. J. Syst. Evol. Microbiol.">
        <title>The Global Catalogue of Microorganisms (GCM) 10K type strain sequencing project: providing services to taxonomists for standard genome sequencing and annotation.</title>
        <authorList>
            <consortium name="The Broad Institute Genomics Platform"/>
            <consortium name="The Broad Institute Genome Sequencing Center for Infectious Disease"/>
            <person name="Wu L."/>
            <person name="Ma J."/>
        </authorList>
    </citation>
    <scope>NUCLEOTIDE SEQUENCE [LARGE SCALE GENOMIC DNA]</scope>
    <source>
        <strain evidence="4">IBRC-M 10813</strain>
    </source>
</reference>
<accession>A0ABV8JL92</accession>
<sequence length="449" mass="51559">MYRRIAAVLFPIALIAAIGFGVWGYQENQDKNSLLIKAENQYQRAFHDLNFHVDKLQDELGKSLALNTRKQLSTCMTNVWRLSFAAQNDLSQLPLSLMPFDKTESFLSRIGDFTYKVGVRDLDKKPLTDKEYQTLRTLYKRSNTIQGDLQGVQTKVLNNNLRWMDVELALASEDKVMDNTIIDGFKKVDKAVEGYSEVDFGPTVNNREAAQRDRYAKLKGEKVTPKEVKEKIADILERPDTRGIRVVENKKGNYPKTYSVRLDRGGGRQLNADVTQKGGYILWMVYDRDVKKKKLNLERAQGEAIQFLDRLGYPEMEALSYDETGNMAAFNFVRRQGDTLIYPESVTVKVALDNGEIVGYRADKYVFNHKKKRNTQATISQAKARKYVNPRLTVQEVQKAVIFGEKGEEVLCYEFMGQLGKTRYRIFINAKTGDEEFVEKIKEENTEKL</sequence>
<protein>
    <submittedName>
        <fullName evidence="3">Germination protein YpeB</fullName>
    </submittedName>
</protein>
<feature type="domain" description="Sporulation protein YpeB PepSY1 and PepSY2" evidence="1">
    <location>
        <begin position="183"/>
        <end position="374"/>
    </location>
</feature>